<evidence type="ECO:0000313" key="2">
    <source>
        <dbReference type="EMBL" id="ORX90573.1"/>
    </source>
</evidence>
<dbReference type="InParanoid" id="A0A1Y1WQX8"/>
<keyword evidence="3" id="KW-1185">Reference proteome</keyword>
<name>A0A1Y1WQX8_9FUNG</name>
<dbReference type="AlphaFoldDB" id="A0A1Y1WQX8"/>
<proteinExistence type="predicted"/>
<comment type="caution">
    <text evidence="1">The sequence shown here is derived from an EMBL/GenBank/DDBJ whole genome shotgun (WGS) entry which is preliminary data.</text>
</comment>
<protein>
    <submittedName>
        <fullName evidence="1">Uncharacterized protein</fullName>
    </submittedName>
</protein>
<dbReference type="EMBL" id="MCFE01000978">
    <property type="protein sequence ID" value="ORX75930.1"/>
    <property type="molecule type" value="Genomic_DNA"/>
</dbReference>
<dbReference type="EMBL" id="MCFE01000374">
    <property type="protein sequence ID" value="ORX90573.1"/>
    <property type="molecule type" value="Genomic_DNA"/>
</dbReference>
<accession>A0A1Y1WQX8</accession>
<organism evidence="1 3">
    <name type="scientific">Basidiobolus meristosporus CBS 931.73</name>
    <dbReference type="NCBI Taxonomy" id="1314790"/>
    <lineage>
        <taxon>Eukaryota</taxon>
        <taxon>Fungi</taxon>
        <taxon>Fungi incertae sedis</taxon>
        <taxon>Zoopagomycota</taxon>
        <taxon>Entomophthoromycotina</taxon>
        <taxon>Basidiobolomycetes</taxon>
        <taxon>Basidiobolales</taxon>
        <taxon>Basidiobolaceae</taxon>
        <taxon>Basidiobolus</taxon>
    </lineage>
</organism>
<evidence type="ECO:0000313" key="1">
    <source>
        <dbReference type="EMBL" id="ORX75930.1"/>
    </source>
</evidence>
<dbReference type="Proteomes" id="UP000193498">
    <property type="component" value="Unassembled WGS sequence"/>
</dbReference>
<gene>
    <name evidence="2" type="ORF">K493DRAFT_317880</name>
    <name evidence="1" type="ORF">K493DRAFT_321633</name>
</gene>
<evidence type="ECO:0000313" key="3">
    <source>
        <dbReference type="Proteomes" id="UP000193498"/>
    </source>
</evidence>
<sequence length="190" mass="21444">MTAVLSSANSPAKPAVTTRVRNTSPIRPGQIAFEIGLGENEQAIVRTHHQTYYTMTLKKGLFGSKVKVYDAIGKKELFVAKSRAALGYIQVHSPCFETRLQFSRPASKSGVYGFEVHGEKYFWDYLHNSHLRCFVASTKTLVAQFQYNFDEDCRKVGQLVLAEQATQPHIQPFLILTALLFLKPKIWCSE</sequence>
<reference evidence="1 3" key="1">
    <citation type="submission" date="2016-07" db="EMBL/GenBank/DDBJ databases">
        <title>Pervasive Adenine N6-methylation of Active Genes in Fungi.</title>
        <authorList>
            <consortium name="DOE Joint Genome Institute"/>
            <person name="Mondo S.J."/>
            <person name="Dannebaum R.O."/>
            <person name="Kuo R.C."/>
            <person name="Labutti K."/>
            <person name="Haridas S."/>
            <person name="Kuo A."/>
            <person name="Salamov A."/>
            <person name="Ahrendt S.R."/>
            <person name="Lipzen A."/>
            <person name="Sullivan W."/>
            <person name="Andreopoulos W.B."/>
            <person name="Clum A."/>
            <person name="Lindquist E."/>
            <person name="Daum C."/>
            <person name="Ramamoorthy G.K."/>
            <person name="Gryganskyi A."/>
            <person name="Culley D."/>
            <person name="Magnuson J.K."/>
            <person name="James T.Y."/>
            <person name="O'Malley M.A."/>
            <person name="Stajich J.E."/>
            <person name="Spatafora J.W."/>
            <person name="Visel A."/>
            <person name="Grigoriev I.V."/>
        </authorList>
    </citation>
    <scope>NUCLEOTIDE SEQUENCE [LARGE SCALE GENOMIC DNA]</scope>
    <source>
        <strain evidence="1 3">CBS 931.73</strain>
    </source>
</reference>